<evidence type="ECO:0000313" key="1">
    <source>
        <dbReference type="EMBL" id="QNT64533.1"/>
    </source>
</evidence>
<dbReference type="Pfam" id="PF01430">
    <property type="entry name" value="HSP33"/>
    <property type="match status" value="1"/>
</dbReference>
<dbReference type="Gene3D" id="3.90.1280.10">
    <property type="entry name" value="HSP33 redox switch-like"/>
    <property type="match status" value="1"/>
</dbReference>
<dbReference type="AlphaFoldDB" id="A0A7H1MM47"/>
<accession>A0A7H1MM47</accession>
<dbReference type="EMBL" id="CP043431">
    <property type="protein sequence ID" value="QNT64533.1"/>
    <property type="molecule type" value="Genomic_DNA"/>
</dbReference>
<dbReference type="PIRSF" id="PIRSF005261">
    <property type="entry name" value="Heat_shock_Hsp33"/>
    <property type="match status" value="1"/>
</dbReference>
<reference evidence="1 2" key="1">
    <citation type="submission" date="2019-08" db="EMBL/GenBank/DDBJ databases">
        <authorList>
            <person name="Chang H.C."/>
            <person name="Mun S.Y."/>
        </authorList>
    </citation>
    <scope>NUCLEOTIDE SEQUENCE [LARGE SCALE GENOMIC DNA]</scope>
    <source>
        <strain evidence="1 2">SK</strain>
    </source>
</reference>
<organism evidence="1 2">
    <name type="scientific">Weissella koreensis</name>
    <dbReference type="NCBI Taxonomy" id="165096"/>
    <lineage>
        <taxon>Bacteria</taxon>
        <taxon>Bacillati</taxon>
        <taxon>Bacillota</taxon>
        <taxon>Bacilli</taxon>
        <taxon>Lactobacillales</taxon>
        <taxon>Lactobacillaceae</taxon>
        <taxon>Weissella</taxon>
    </lineage>
</organism>
<sequence>MADTIVRAITKDNNFRTIAIDGTEMLQQAASFHQATPMGINLLGRALLSTLLVSNAILKGDERLAVTIEGNGPAGKIVTESSATGLVRGYVTNPQVQTADIVSAVGTEGFLRVTKEMDGESQPFTGSVALASGRIDDDFTYYMLTSEQIPSLVMVDVAVDENKQVHAAGGFIVSALPDAKQEALDRFYQAVENMPEINQTLQKGQGTFGILERIFGNDNLKQLSTEEVSLYPDLTKREYARMLATLNNDQLQEMVEDDQGAEIVDRFTGNKIQFNTEELQNIMDQK</sequence>
<proteinExistence type="predicted"/>
<dbReference type="PANTHER" id="PTHR30111:SF1">
    <property type="entry name" value="33 KDA CHAPERONIN"/>
    <property type="match status" value="1"/>
</dbReference>
<dbReference type="GO" id="GO:0051082">
    <property type="term" value="F:unfolded protein binding"/>
    <property type="evidence" value="ECO:0007669"/>
    <property type="project" value="InterPro"/>
</dbReference>
<dbReference type="Proteomes" id="UP000516446">
    <property type="component" value="Chromosome"/>
</dbReference>
<dbReference type="CDD" id="cd00498">
    <property type="entry name" value="Hsp33"/>
    <property type="match status" value="1"/>
</dbReference>
<evidence type="ECO:0000313" key="2">
    <source>
        <dbReference type="Proteomes" id="UP000516446"/>
    </source>
</evidence>
<keyword evidence="2" id="KW-1185">Reference proteome</keyword>
<dbReference type="GO" id="GO:0044183">
    <property type="term" value="F:protein folding chaperone"/>
    <property type="evidence" value="ECO:0007669"/>
    <property type="project" value="TreeGrafter"/>
</dbReference>
<protein>
    <submittedName>
        <fullName evidence="1">Hsp33 family molecular chaperone HslO</fullName>
    </submittedName>
</protein>
<dbReference type="GO" id="GO:0042026">
    <property type="term" value="P:protein refolding"/>
    <property type="evidence" value="ECO:0007669"/>
    <property type="project" value="TreeGrafter"/>
</dbReference>
<dbReference type="PANTHER" id="PTHR30111">
    <property type="entry name" value="33 KDA CHAPERONIN"/>
    <property type="match status" value="1"/>
</dbReference>
<name>A0A7H1MM47_9LACO</name>
<dbReference type="InterPro" id="IPR016153">
    <property type="entry name" value="Heat_shock_Hsp33_N"/>
</dbReference>
<dbReference type="Gene3D" id="3.55.30.10">
    <property type="entry name" value="Hsp33 domain"/>
    <property type="match status" value="1"/>
</dbReference>
<dbReference type="RefSeq" id="WP_006844861.1">
    <property type="nucleotide sequence ID" value="NZ_CP026847.1"/>
</dbReference>
<dbReference type="InterPro" id="IPR000397">
    <property type="entry name" value="Heat_shock_Hsp33"/>
</dbReference>
<dbReference type="SUPFAM" id="SSF118352">
    <property type="entry name" value="HSP33 redox switch-like"/>
    <property type="match status" value="1"/>
</dbReference>
<dbReference type="InterPro" id="IPR016154">
    <property type="entry name" value="Heat_shock_Hsp33_C"/>
</dbReference>
<gene>
    <name evidence="1" type="ORF">FY536_04260</name>
</gene>
<dbReference type="GO" id="GO:0005737">
    <property type="term" value="C:cytoplasm"/>
    <property type="evidence" value="ECO:0007669"/>
    <property type="project" value="InterPro"/>
</dbReference>
<dbReference type="SUPFAM" id="SSF64397">
    <property type="entry name" value="Hsp33 domain"/>
    <property type="match status" value="1"/>
</dbReference>
<dbReference type="OMA" id="DMQCECC"/>